<evidence type="ECO:0000256" key="1">
    <source>
        <dbReference type="SAM" id="MobiDB-lite"/>
    </source>
</evidence>
<protein>
    <submittedName>
        <fullName evidence="3">Uncharacterized protein</fullName>
    </submittedName>
</protein>
<gene>
    <name evidence="3" type="ORF">XAT740_LOCUS44094</name>
</gene>
<sequence>MERALCLFLVVLFSLFDVIDVVHFRGGIISWRPLNATPSGSSANILIHQRYFWSRRWGGFSPPYCTEADVAAQSLIPVYSTMSCLANCSSSTFSGLSTVMITTDCQPNLIIDSWAGEHYDNVILPLTTSITMGFQSSAWMSTLYKGYNGAWSIVNRLNLGLRPDGYINTSPVTNTLPVVFYPINTPVVHVVQMADNDGTDILKCRWSNVNSGTNYNRADECADVCFGLPPGYQLSPSNCTISFSLTSANLYYACALQIEDYYNSAATNPMSSVPIQFLFYGYITASGACPKRPSITGVRPNRACIGVPYNVQLNETIIVETYCPYQAIVDFVTSSPIGMTHSAISHPSAYTWIMTLTWTPIAAQAGPQTFCAAAIDNSSLQSDPWCITYLVNYESPELIRPKVVQGSASPIGTVFSNQSMFSIQANSLVGRPTRNGTNICFREAATNVSAVCYDAGYASNVVYTGYTIVITTNYTWSKGSFYYITMDSGFASGSEFCHAESAPISDPTYWTFNIWDPAVSSTTTTTTTPFTTVTVTTRLTSTTSINTLLTTTGIVITTTVNPTITTLTTSSSGLITTAYPTTVNPTTSQATTESTVAVFTAKDFRDFEKGFLTLSKAVQKGQRTYNDIVPAEKGAYDRTDRLVLSDIVAVESSARNQLNAQNRLIVGEIVAAKLNDQNEGDQQTTTGQWILHNVVAAHLNHESQFNGELSIEQTDRAETFYTASSHEYLSRVRQYEPDRTVDSNRGKAGSKYNLMSSIGSKNKIFKKVFSSPSKSIKKNKTREKPGADSFYNHRSRSQHRFQVKLDEPNRLQ</sequence>
<reference evidence="3" key="1">
    <citation type="submission" date="2021-02" db="EMBL/GenBank/DDBJ databases">
        <authorList>
            <person name="Nowell W R."/>
        </authorList>
    </citation>
    <scope>NUCLEOTIDE SEQUENCE</scope>
</reference>
<accession>A0A815Y5U0</accession>
<feature type="compositionally biased region" description="Basic residues" evidence="1">
    <location>
        <begin position="793"/>
        <end position="802"/>
    </location>
</feature>
<dbReference type="AlphaFoldDB" id="A0A815Y5U0"/>
<dbReference type="Proteomes" id="UP000663828">
    <property type="component" value="Unassembled WGS sequence"/>
</dbReference>
<keyword evidence="4" id="KW-1185">Reference proteome</keyword>
<dbReference type="EMBL" id="CAJNOR010005540">
    <property type="protein sequence ID" value="CAF1566745.1"/>
    <property type="molecule type" value="Genomic_DNA"/>
</dbReference>
<proteinExistence type="predicted"/>
<comment type="caution">
    <text evidence="3">The sequence shown here is derived from an EMBL/GenBank/DDBJ whole genome shotgun (WGS) entry which is preliminary data.</text>
</comment>
<evidence type="ECO:0000313" key="3">
    <source>
        <dbReference type="EMBL" id="CAF1566745.1"/>
    </source>
</evidence>
<evidence type="ECO:0000256" key="2">
    <source>
        <dbReference type="SAM" id="SignalP"/>
    </source>
</evidence>
<feature type="signal peptide" evidence="2">
    <location>
        <begin position="1"/>
        <end position="21"/>
    </location>
</feature>
<feature type="compositionally biased region" description="Basic and acidic residues" evidence="1">
    <location>
        <begin position="803"/>
        <end position="812"/>
    </location>
</feature>
<name>A0A815Y5U0_ADIRI</name>
<keyword evidence="2" id="KW-0732">Signal</keyword>
<evidence type="ECO:0000313" key="4">
    <source>
        <dbReference type="Proteomes" id="UP000663828"/>
    </source>
</evidence>
<feature type="region of interest" description="Disordered" evidence="1">
    <location>
        <begin position="771"/>
        <end position="812"/>
    </location>
</feature>
<feature type="chain" id="PRO_5032781333" evidence="2">
    <location>
        <begin position="22"/>
        <end position="812"/>
    </location>
</feature>
<organism evidence="3 4">
    <name type="scientific">Adineta ricciae</name>
    <name type="common">Rotifer</name>
    <dbReference type="NCBI Taxonomy" id="249248"/>
    <lineage>
        <taxon>Eukaryota</taxon>
        <taxon>Metazoa</taxon>
        <taxon>Spiralia</taxon>
        <taxon>Gnathifera</taxon>
        <taxon>Rotifera</taxon>
        <taxon>Eurotatoria</taxon>
        <taxon>Bdelloidea</taxon>
        <taxon>Adinetida</taxon>
        <taxon>Adinetidae</taxon>
        <taxon>Adineta</taxon>
    </lineage>
</organism>